<proteinExistence type="predicted"/>
<sequence>MPGGLHISPTWARHSPGDGPSFASPVSPNDLNALVRESNVALQMIEEIGDDQPQARTDDHESIITPLTPEAGSIRIEYPRSNHWSSSTYVEPEERPRSVNSDPDELHFHTRSSGDWIASRALPPAHLHNNQNLKRTQSTTSRLSRFFFGFNDTDPTLTQLSLPAEGSTDELLRDQILQAEPDGTQWSRAEATKEKPSWEPSKQKRFSRTKSERTSHQSSGTITEPAPAYPRSIDELYQRIQQQAAETPPPLDVPHHDDFEDESAHIGGFKLCVLVLALSLAVFLVSMDVNIIATAIPEITADFNSAQTVGWFGSAYMMTTCAFQILFGRFYTFFRTKWVFIVAIGIFEVGSLVAAVAPDAEVFIAGRAIQGTGTSGIISGALIIISQVVPLRQRPRLGAIVGSMEGIAMITAPILGGFLTSNVSWRWCFYINLPIGGFVMAVVLFYLRTPPPPIEAHKSWVEKLRELDLVGTALLIPAIVCLLLALEWGGSKYRWNDLGIILLFILASVLVAMFTYFQWVKQDLGTIPPRIIKQRSILAGAFFSLCTSAALVVMTYYLPTWFQAIKSASASESGIMILPLLLGVIVAVILSGVLVSALGYYTPFMIAGSTLMSVGAGLMSTFTVGAGAAIRIIFPAIFGAGVGLGFQQPMIAAQTVLSQRDMPIGTAIMVFSQSLGGSITLAIAQAVFNNRLAANLRSEGVSGDVADELSSSGASSISSLVDGEDESGALTGYNAAITQTFYVSLVAATLSIVGALAMEWRSVKKQKSSGGREA</sequence>
<dbReference type="PANTHER" id="PTHR23501:SF199">
    <property type="entry name" value="MFS EFFLUX TRANSPORTER INPD-RELATED"/>
    <property type="match status" value="1"/>
</dbReference>
<dbReference type="EMBL" id="WWBZ02000033">
    <property type="protein sequence ID" value="KAF4306274.1"/>
    <property type="molecule type" value="Genomic_DNA"/>
</dbReference>
<dbReference type="PROSITE" id="PS50850">
    <property type="entry name" value="MFS"/>
    <property type="match status" value="1"/>
</dbReference>
<keyword evidence="9" id="KW-1185">Reference proteome</keyword>
<feature type="transmembrane region" description="Helical" evidence="6">
    <location>
        <begin position="338"/>
        <end position="357"/>
    </location>
</feature>
<reference evidence="8" key="1">
    <citation type="submission" date="2020-04" db="EMBL/GenBank/DDBJ databases">
        <title>Genome Assembly and Annotation of Botryosphaeria dothidea sdau 11-99, a Latent Pathogen of Apple Fruit Ring Rot in China.</title>
        <authorList>
            <person name="Yu C."/>
            <person name="Diao Y."/>
            <person name="Lu Q."/>
            <person name="Zhao J."/>
            <person name="Cui S."/>
            <person name="Peng C."/>
            <person name="He B."/>
            <person name="Liu H."/>
        </authorList>
    </citation>
    <scope>NUCLEOTIDE SEQUENCE [LARGE SCALE GENOMIC DNA]</scope>
    <source>
        <strain evidence="8">Sdau11-99</strain>
    </source>
</reference>
<evidence type="ECO:0000256" key="6">
    <source>
        <dbReference type="SAM" id="Phobius"/>
    </source>
</evidence>
<organism evidence="8 9">
    <name type="scientific">Botryosphaeria dothidea</name>
    <dbReference type="NCBI Taxonomy" id="55169"/>
    <lineage>
        <taxon>Eukaryota</taxon>
        <taxon>Fungi</taxon>
        <taxon>Dikarya</taxon>
        <taxon>Ascomycota</taxon>
        <taxon>Pezizomycotina</taxon>
        <taxon>Dothideomycetes</taxon>
        <taxon>Dothideomycetes incertae sedis</taxon>
        <taxon>Botryosphaeriales</taxon>
        <taxon>Botryosphaeriaceae</taxon>
        <taxon>Botryosphaeria</taxon>
    </lineage>
</organism>
<dbReference type="PANTHER" id="PTHR23501">
    <property type="entry name" value="MAJOR FACILITATOR SUPERFAMILY"/>
    <property type="match status" value="1"/>
</dbReference>
<comment type="caution">
    <text evidence="8">The sequence shown here is derived from an EMBL/GenBank/DDBJ whole genome shotgun (WGS) entry which is preliminary data.</text>
</comment>
<dbReference type="InterPro" id="IPR036259">
    <property type="entry name" value="MFS_trans_sf"/>
</dbReference>
<keyword evidence="2 6" id="KW-0812">Transmembrane</keyword>
<feature type="transmembrane region" description="Helical" evidence="6">
    <location>
        <begin position="628"/>
        <end position="646"/>
    </location>
</feature>
<keyword evidence="4 6" id="KW-0472">Membrane</keyword>
<dbReference type="CDD" id="cd17502">
    <property type="entry name" value="MFS_Azr1_MDR_like"/>
    <property type="match status" value="1"/>
</dbReference>
<feature type="transmembrane region" description="Helical" evidence="6">
    <location>
        <begin position="537"/>
        <end position="557"/>
    </location>
</feature>
<feature type="transmembrane region" description="Helical" evidence="6">
    <location>
        <begin position="577"/>
        <end position="597"/>
    </location>
</feature>
<evidence type="ECO:0000313" key="9">
    <source>
        <dbReference type="Proteomes" id="UP000572817"/>
    </source>
</evidence>
<gene>
    <name evidence="8" type="ORF">GTA08_BOTSDO05083</name>
</gene>
<evidence type="ECO:0000256" key="4">
    <source>
        <dbReference type="ARBA" id="ARBA00023136"/>
    </source>
</evidence>
<protein>
    <recommendedName>
        <fullName evidence="7">Major facilitator superfamily (MFS) profile domain-containing protein</fullName>
    </recommendedName>
</protein>
<feature type="transmembrane region" description="Helical" evidence="6">
    <location>
        <begin position="667"/>
        <end position="688"/>
    </location>
</feature>
<dbReference type="SUPFAM" id="SSF103473">
    <property type="entry name" value="MFS general substrate transporter"/>
    <property type="match status" value="1"/>
</dbReference>
<feature type="transmembrane region" description="Helical" evidence="6">
    <location>
        <begin position="397"/>
        <end position="418"/>
    </location>
</feature>
<feature type="region of interest" description="Disordered" evidence="5">
    <location>
        <begin position="179"/>
        <end position="228"/>
    </location>
</feature>
<name>A0A8H4ITW0_9PEZI</name>
<evidence type="ECO:0000313" key="8">
    <source>
        <dbReference type="EMBL" id="KAF4306274.1"/>
    </source>
</evidence>
<accession>A0A8H4ITW0</accession>
<keyword evidence="3 6" id="KW-1133">Transmembrane helix</keyword>
<dbReference type="FunFam" id="1.20.1250.20:FF:000196">
    <property type="entry name" value="MFS toxin efflux pump (AflT)"/>
    <property type="match status" value="1"/>
</dbReference>
<evidence type="ECO:0000256" key="2">
    <source>
        <dbReference type="ARBA" id="ARBA00022692"/>
    </source>
</evidence>
<feature type="region of interest" description="Disordered" evidence="5">
    <location>
        <begin position="1"/>
        <end position="29"/>
    </location>
</feature>
<dbReference type="GO" id="GO:0005886">
    <property type="term" value="C:plasma membrane"/>
    <property type="evidence" value="ECO:0007669"/>
    <property type="project" value="TreeGrafter"/>
</dbReference>
<dbReference type="OrthoDB" id="4741429at2759"/>
<feature type="transmembrane region" description="Helical" evidence="6">
    <location>
        <begin position="467"/>
        <end position="486"/>
    </location>
</feature>
<feature type="transmembrane region" description="Helical" evidence="6">
    <location>
        <begin position="740"/>
        <end position="758"/>
    </location>
</feature>
<feature type="transmembrane region" description="Helical" evidence="6">
    <location>
        <begin position="424"/>
        <end position="447"/>
    </location>
</feature>
<dbReference type="FunFam" id="1.20.1720.10:FF:000012">
    <property type="entry name" value="MFS toxin efflux pump (AflT)"/>
    <property type="match status" value="1"/>
</dbReference>
<dbReference type="InterPro" id="IPR020846">
    <property type="entry name" value="MFS_dom"/>
</dbReference>
<evidence type="ECO:0000256" key="1">
    <source>
        <dbReference type="ARBA" id="ARBA00004141"/>
    </source>
</evidence>
<feature type="transmembrane region" description="Helical" evidence="6">
    <location>
        <begin position="308"/>
        <end position="326"/>
    </location>
</feature>
<dbReference type="InterPro" id="IPR011701">
    <property type="entry name" value="MFS"/>
</dbReference>
<evidence type="ECO:0000259" key="7">
    <source>
        <dbReference type="PROSITE" id="PS50850"/>
    </source>
</evidence>
<dbReference type="GO" id="GO:0022857">
    <property type="term" value="F:transmembrane transporter activity"/>
    <property type="evidence" value="ECO:0007669"/>
    <property type="project" value="InterPro"/>
</dbReference>
<feature type="transmembrane region" description="Helical" evidence="6">
    <location>
        <begin position="498"/>
        <end position="517"/>
    </location>
</feature>
<feature type="transmembrane region" description="Helical" evidence="6">
    <location>
        <begin position="604"/>
        <end position="622"/>
    </location>
</feature>
<feature type="domain" description="Major facilitator superfamily (MFS) profile" evidence="7">
    <location>
        <begin position="274"/>
        <end position="763"/>
    </location>
</feature>
<evidence type="ECO:0000256" key="3">
    <source>
        <dbReference type="ARBA" id="ARBA00022989"/>
    </source>
</evidence>
<dbReference type="Pfam" id="PF07690">
    <property type="entry name" value="MFS_1"/>
    <property type="match status" value="1"/>
</dbReference>
<dbReference type="Gene3D" id="1.20.1720.10">
    <property type="entry name" value="Multidrug resistance protein D"/>
    <property type="match status" value="1"/>
</dbReference>
<dbReference type="AlphaFoldDB" id="A0A8H4ITW0"/>
<dbReference type="Gene3D" id="1.20.1250.20">
    <property type="entry name" value="MFS general substrate transporter like domains"/>
    <property type="match status" value="1"/>
</dbReference>
<feature type="transmembrane region" description="Helical" evidence="6">
    <location>
        <begin position="363"/>
        <end position="385"/>
    </location>
</feature>
<feature type="transmembrane region" description="Helical" evidence="6">
    <location>
        <begin position="271"/>
        <end position="296"/>
    </location>
</feature>
<comment type="subcellular location">
    <subcellularLocation>
        <location evidence="1">Membrane</location>
        <topology evidence="1">Multi-pass membrane protein</topology>
    </subcellularLocation>
</comment>
<dbReference type="Proteomes" id="UP000572817">
    <property type="component" value="Unassembled WGS sequence"/>
</dbReference>
<evidence type="ECO:0000256" key="5">
    <source>
        <dbReference type="SAM" id="MobiDB-lite"/>
    </source>
</evidence>